<comment type="similarity">
    <text evidence="1 2">Belongs to the outer membrane factor (OMF) (TC 1.B.17) family.</text>
</comment>
<proteinExistence type="inferred from homology"/>
<protein>
    <submittedName>
        <fullName evidence="5">Cation efflux system protein CusC</fullName>
    </submittedName>
</protein>
<evidence type="ECO:0000256" key="2">
    <source>
        <dbReference type="RuleBase" id="RU362097"/>
    </source>
</evidence>
<dbReference type="InParanoid" id="A0A517SIT2"/>
<keyword evidence="3" id="KW-0175">Coiled coil</keyword>
<keyword evidence="2" id="KW-1134">Transmembrane beta strand</keyword>
<dbReference type="PANTHER" id="PTHR30203:SF30">
    <property type="entry name" value="OUTER MEMBRANE PROTEIN-RELATED"/>
    <property type="match status" value="1"/>
</dbReference>
<evidence type="ECO:0000313" key="6">
    <source>
        <dbReference type="Proteomes" id="UP000315700"/>
    </source>
</evidence>
<dbReference type="InterPro" id="IPR003423">
    <property type="entry name" value="OMP_efflux"/>
</dbReference>
<name>A0A517SIT2_9PLAN</name>
<evidence type="ECO:0000313" key="5">
    <source>
        <dbReference type="EMBL" id="QDT56054.1"/>
    </source>
</evidence>
<feature type="coiled-coil region" evidence="3">
    <location>
        <begin position="407"/>
        <end position="441"/>
    </location>
</feature>
<dbReference type="AlphaFoldDB" id="A0A517SIT2"/>
<dbReference type="GO" id="GO:0005886">
    <property type="term" value="C:plasma membrane"/>
    <property type="evidence" value="ECO:0007669"/>
    <property type="project" value="UniProtKB-SubCell"/>
</dbReference>
<keyword evidence="6" id="KW-1185">Reference proteome</keyword>
<evidence type="ECO:0000256" key="1">
    <source>
        <dbReference type="ARBA" id="ARBA00007613"/>
    </source>
</evidence>
<dbReference type="InterPro" id="IPR010131">
    <property type="entry name" value="MdtP/NodT-like"/>
</dbReference>
<reference evidence="5 6" key="1">
    <citation type="submission" date="2019-02" db="EMBL/GenBank/DDBJ databases">
        <title>Deep-cultivation of Planctomycetes and their phenomic and genomic characterization uncovers novel biology.</title>
        <authorList>
            <person name="Wiegand S."/>
            <person name="Jogler M."/>
            <person name="Boedeker C."/>
            <person name="Pinto D."/>
            <person name="Vollmers J."/>
            <person name="Rivas-Marin E."/>
            <person name="Kohn T."/>
            <person name="Peeters S.H."/>
            <person name="Heuer A."/>
            <person name="Rast P."/>
            <person name="Oberbeckmann S."/>
            <person name="Bunk B."/>
            <person name="Jeske O."/>
            <person name="Meyerdierks A."/>
            <person name="Storesund J.E."/>
            <person name="Kallscheuer N."/>
            <person name="Luecker S."/>
            <person name="Lage O.M."/>
            <person name="Pohl T."/>
            <person name="Merkel B.J."/>
            <person name="Hornburger P."/>
            <person name="Mueller R.-W."/>
            <person name="Bruemmer F."/>
            <person name="Labrenz M."/>
            <person name="Spormann A.M."/>
            <person name="Op den Camp H."/>
            <person name="Overmann J."/>
            <person name="Amann R."/>
            <person name="Jetten M.S.M."/>
            <person name="Mascher T."/>
            <person name="Medema M.H."/>
            <person name="Devos D.P."/>
            <person name="Kaster A.-K."/>
            <person name="Ovreas L."/>
            <person name="Rohde M."/>
            <person name="Galperin M.Y."/>
            <person name="Jogler C."/>
        </authorList>
    </citation>
    <scope>NUCLEOTIDE SEQUENCE [LARGE SCALE GENOMIC DNA]</scope>
    <source>
        <strain evidence="5 6">Pan44</strain>
    </source>
</reference>
<evidence type="ECO:0000256" key="4">
    <source>
        <dbReference type="SAM" id="MobiDB-lite"/>
    </source>
</evidence>
<organism evidence="5 6">
    <name type="scientific">Caulifigura coniformis</name>
    <dbReference type="NCBI Taxonomy" id="2527983"/>
    <lineage>
        <taxon>Bacteria</taxon>
        <taxon>Pseudomonadati</taxon>
        <taxon>Planctomycetota</taxon>
        <taxon>Planctomycetia</taxon>
        <taxon>Planctomycetales</taxon>
        <taxon>Planctomycetaceae</taxon>
        <taxon>Caulifigura</taxon>
    </lineage>
</organism>
<dbReference type="KEGG" id="ccos:Pan44_41040"/>
<accession>A0A517SIT2</accession>
<dbReference type="Pfam" id="PF02321">
    <property type="entry name" value="OEP"/>
    <property type="match status" value="2"/>
</dbReference>
<keyword evidence="2" id="KW-0449">Lipoprotein</keyword>
<dbReference type="Gene3D" id="2.20.200.10">
    <property type="entry name" value="Outer membrane efflux proteins (OEP)"/>
    <property type="match status" value="1"/>
</dbReference>
<evidence type="ECO:0000256" key="3">
    <source>
        <dbReference type="SAM" id="Coils"/>
    </source>
</evidence>
<dbReference type="SUPFAM" id="SSF56954">
    <property type="entry name" value="Outer membrane efflux proteins (OEP)"/>
    <property type="match status" value="1"/>
</dbReference>
<keyword evidence="2" id="KW-0472">Membrane</keyword>
<dbReference type="EMBL" id="CP036271">
    <property type="protein sequence ID" value="QDT56054.1"/>
    <property type="molecule type" value="Genomic_DNA"/>
</dbReference>
<keyword evidence="2" id="KW-0564">Palmitate</keyword>
<feature type="region of interest" description="Disordered" evidence="4">
    <location>
        <begin position="492"/>
        <end position="550"/>
    </location>
</feature>
<gene>
    <name evidence="5" type="primary">cusC</name>
    <name evidence="5" type="ORF">Pan44_41040</name>
</gene>
<dbReference type="FunCoup" id="A0A517SIT2">
    <property type="interactions" value="180"/>
</dbReference>
<comment type="subcellular location">
    <subcellularLocation>
        <location evidence="2">Cell membrane</location>
        <topology evidence="2">Lipid-anchor</topology>
    </subcellularLocation>
</comment>
<dbReference type="NCBIfam" id="TIGR01845">
    <property type="entry name" value="outer_NodT"/>
    <property type="match status" value="1"/>
</dbReference>
<feature type="compositionally biased region" description="Pro residues" evidence="4">
    <location>
        <begin position="511"/>
        <end position="544"/>
    </location>
</feature>
<dbReference type="Gene3D" id="1.20.1600.10">
    <property type="entry name" value="Outer membrane efflux proteins (OEP)"/>
    <property type="match status" value="1"/>
</dbReference>
<keyword evidence="2" id="KW-0812">Transmembrane</keyword>
<sequence length="550" mass="60276">MIHFVRSSKKRCFSAALALGGMMSLPGCHIPDLCGPEPGHALPSDFNGRQTAENSAYVGFEEFFNDQTLTCLIAEGLAGNQELKILWQEVQIANNEVLKRRGAVFPFVTLGTRAGLEKSSTFTRAGAVDSQLNLSGHSFPDPLPDFLVAANVTWEVDIWRALRNARDAAALRYLGTRDGRNYVVTRLVAEIAENYYGLMALDKRLETLDATIALQEQSLQIAIAKKEAARGTELAVQRFQAEVQKNQSEKLIVRQEIVETENRINFLLGRFPQPVPRTSTDFINLNLNSLKVGVPSQLLQNRPDIRRAERELAAAGLDVQVARSRFYPSLTLTGGVGYNAFNPKYLFITPDALIANLAGDLVAPVLNKSAIKADYCTANAVQLEAIYDYQRTILNAFTEVINRISKVENYSESIEIKKEQLASLEASVDNASRLFQNARAEYIEVLFAQRDYMEAKLVLIDTKKEQLSAIVNAYQALGGGLFQYATHETVGGPIEEPLPSTDRIEEDAPSLAPPQPAAPQPEPAQPAPDAPGDAPPKVTPPAPDEPAGNS</sequence>
<dbReference type="GO" id="GO:0015562">
    <property type="term" value="F:efflux transmembrane transporter activity"/>
    <property type="evidence" value="ECO:0007669"/>
    <property type="project" value="InterPro"/>
</dbReference>
<dbReference type="PANTHER" id="PTHR30203">
    <property type="entry name" value="OUTER MEMBRANE CATION EFFLUX PROTEIN"/>
    <property type="match status" value="1"/>
</dbReference>
<dbReference type="Proteomes" id="UP000315700">
    <property type="component" value="Chromosome"/>
</dbReference>